<evidence type="ECO:0000256" key="1">
    <source>
        <dbReference type="SAM" id="SignalP"/>
    </source>
</evidence>
<name>A0A0H2RKL9_9AGAM</name>
<reference evidence="2 3" key="1">
    <citation type="submission" date="2015-04" db="EMBL/GenBank/DDBJ databases">
        <title>Complete genome sequence of Schizopora paradoxa KUC8140, a cosmopolitan wood degrader in East Asia.</title>
        <authorList>
            <consortium name="DOE Joint Genome Institute"/>
            <person name="Min B."/>
            <person name="Park H."/>
            <person name="Jang Y."/>
            <person name="Kim J.-J."/>
            <person name="Kim K.H."/>
            <person name="Pangilinan J."/>
            <person name="Lipzen A."/>
            <person name="Riley R."/>
            <person name="Grigoriev I.V."/>
            <person name="Spatafora J.W."/>
            <person name="Choi I.-G."/>
        </authorList>
    </citation>
    <scope>NUCLEOTIDE SEQUENCE [LARGE SCALE GENOMIC DNA]</scope>
    <source>
        <strain evidence="2 3">KUC8140</strain>
    </source>
</reference>
<dbReference type="EMBL" id="KQ085976">
    <property type="protein sequence ID" value="KLO12530.1"/>
    <property type="molecule type" value="Genomic_DNA"/>
</dbReference>
<feature type="signal peptide" evidence="1">
    <location>
        <begin position="1"/>
        <end position="24"/>
    </location>
</feature>
<protein>
    <submittedName>
        <fullName evidence="2">Uncharacterized protein</fullName>
    </submittedName>
</protein>
<dbReference type="AlphaFoldDB" id="A0A0H2RKL9"/>
<proteinExistence type="predicted"/>
<keyword evidence="1" id="KW-0732">Signal</keyword>
<organism evidence="2 3">
    <name type="scientific">Schizopora paradoxa</name>
    <dbReference type="NCBI Taxonomy" id="27342"/>
    <lineage>
        <taxon>Eukaryota</taxon>
        <taxon>Fungi</taxon>
        <taxon>Dikarya</taxon>
        <taxon>Basidiomycota</taxon>
        <taxon>Agaricomycotina</taxon>
        <taxon>Agaricomycetes</taxon>
        <taxon>Hymenochaetales</taxon>
        <taxon>Schizoporaceae</taxon>
        <taxon>Schizopora</taxon>
    </lineage>
</organism>
<feature type="chain" id="PRO_5005201817" evidence="1">
    <location>
        <begin position="25"/>
        <end position="56"/>
    </location>
</feature>
<keyword evidence="3" id="KW-1185">Reference proteome</keyword>
<evidence type="ECO:0000313" key="2">
    <source>
        <dbReference type="EMBL" id="KLO12530.1"/>
    </source>
</evidence>
<accession>A0A0H2RKL9</accession>
<evidence type="ECO:0000313" key="3">
    <source>
        <dbReference type="Proteomes" id="UP000053477"/>
    </source>
</evidence>
<sequence length="56" mass="5894">MTQGFRLAAIIALFAMFAVATVTATPVPGMIVGNVHDSRDVNGNAVDRRGCGRDCE</sequence>
<dbReference type="Proteomes" id="UP000053477">
    <property type="component" value="Unassembled WGS sequence"/>
</dbReference>
<dbReference type="InParanoid" id="A0A0H2RKL9"/>
<gene>
    <name evidence="2" type="ORF">SCHPADRAFT_905059</name>
</gene>